<keyword evidence="6 8" id="KW-0810">Translation regulation</keyword>
<dbReference type="GO" id="GO:0006417">
    <property type="term" value="P:regulation of translation"/>
    <property type="evidence" value="ECO:0007669"/>
    <property type="project" value="UniProtKB-UniRule"/>
</dbReference>
<evidence type="ECO:0000259" key="10">
    <source>
        <dbReference type="PROSITE" id="PS51522"/>
    </source>
</evidence>
<dbReference type="Gene3D" id="4.10.60.30">
    <property type="entry name" value="Nanos, RNA-binding domain"/>
    <property type="match status" value="1"/>
</dbReference>
<evidence type="ECO:0000256" key="2">
    <source>
        <dbReference type="ARBA" id="ARBA00022490"/>
    </source>
</evidence>
<dbReference type="AlphaFoldDB" id="A0A553NU80"/>
<evidence type="ECO:0000256" key="6">
    <source>
        <dbReference type="ARBA" id="ARBA00022845"/>
    </source>
</evidence>
<organism evidence="11 12">
    <name type="scientific">Tigriopus californicus</name>
    <name type="common">Marine copepod</name>
    <dbReference type="NCBI Taxonomy" id="6832"/>
    <lineage>
        <taxon>Eukaryota</taxon>
        <taxon>Metazoa</taxon>
        <taxon>Ecdysozoa</taxon>
        <taxon>Arthropoda</taxon>
        <taxon>Crustacea</taxon>
        <taxon>Multicrustacea</taxon>
        <taxon>Hexanauplia</taxon>
        <taxon>Copepoda</taxon>
        <taxon>Harpacticoida</taxon>
        <taxon>Harpacticidae</taxon>
        <taxon>Tigriopus</taxon>
    </lineage>
</organism>
<dbReference type="PROSITE" id="PS51522">
    <property type="entry name" value="ZF_NANOS"/>
    <property type="match status" value="1"/>
</dbReference>
<gene>
    <name evidence="11" type="ORF">TCAL_04154</name>
</gene>
<keyword evidence="3" id="KW-0479">Metal-binding</keyword>
<dbReference type="InterPro" id="IPR024161">
    <property type="entry name" value="Znf_nanos-typ"/>
</dbReference>
<evidence type="ECO:0000256" key="7">
    <source>
        <dbReference type="ARBA" id="ARBA00022884"/>
    </source>
</evidence>
<keyword evidence="4 8" id="KW-0863">Zinc-finger</keyword>
<reference evidence="11 12" key="1">
    <citation type="journal article" date="2018" name="Nat. Ecol. Evol.">
        <title>Genomic signatures of mitonuclear coevolution across populations of Tigriopus californicus.</title>
        <authorList>
            <person name="Barreto F.S."/>
            <person name="Watson E.T."/>
            <person name="Lima T.G."/>
            <person name="Willett C.S."/>
            <person name="Edmands S."/>
            <person name="Li W."/>
            <person name="Burton R.S."/>
        </authorList>
    </citation>
    <scope>NUCLEOTIDE SEQUENCE [LARGE SCALE GENOMIC DNA]</scope>
    <source>
        <strain evidence="11 12">San Diego</strain>
    </source>
</reference>
<dbReference type="EMBL" id="VCGU01000010">
    <property type="protein sequence ID" value="TRY68988.1"/>
    <property type="molecule type" value="Genomic_DNA"/>
</dbReference>
<feature type="domain" description="Nanos-type" evidence="10">
    <location>
        <begin position="91"/>
        <end position="145"/>
    </location>
</feature>
<comment type="subcellular location">
    <subcellularLocation>
        <location evidence="1">Cytoplasm</location>
    </subcellularLocation>
</comment>
<dbReference type="GO" id="GO:0005737">
    <property type="term" value="C:cytoplasm"/>
    <property type="evidence" value="ECO:0007669"/>
    <property type="project" value="UniProtKB-SubCell"/>
</dbReference>
<evidence type="ECO:0000256" key="4">
    <source>
        <dbReference type="ARBA" id="ARBA00022771"/>
    </source>
</evidence>
<dbReference type="OrthoDB" id="6381388at2759"/>
<proteinExistence type="inferred from homology"/>
<keyword evidence="7 8" id="KW-0694">RNA-binding</keyword>
<dbReference type="Pfam" id="PF05741">
    <property type="entry name" value="zf-nanos"/>
    <property type="match status" value="1"/>
</dbReference>
<evidence type="ECO:0000313" key="11">
    <source>
        <dbReference type="EMBL" id="TRY68988.1"/>
    </source>
</evidence>
<dbReference type="InterPro" id="IPR008705">
    <property type="entry name" value="Nanos/Xcar2"/>
</dbReference>
<keyword evidence="12" id="KW-1185">Reference proteome</keyword>
<keyword evidence="2" id="KW-0963">Cytoplasm</keyword>
<dbReference type="InterPro" id="IPR038129">
    <property type="entry name" value="Nanos_sf"/>
</dbReference>
<dbReference type="STRING" id="6832.A0A553NU80"/>
<dbReference type="Proteomes" id="UP000318571">
    <property type="component" value="Chromosome 1"/>
</dbReference>
<evidence type="ECO:0000256" key="1">
    <source>
        <dbReference type="ARBA" id="ARBA00004496"/>
    </source>
</evidence>
<name>A0A553NU80_TIGCA</name>
<dbReference type="GO" id="GO:0008270">
    <property type="term" value="F:zinc ion binding"/>
    <property type="evidence" value="ECO:0007669"/>
    <property type="project" value="UniProtKB-KW"/>
</dbReference>
<dbReference type="GO" id="GO:0003723">
    <property type="term" value="F:RNA binding"/>
    <property type="evidence" value="ECO:0007669"/>
    <property type="project" value="UniProtKB-UniRule"/>
</dbReference>
<comment type="similarity">
    <text evidence="8">Belongs to the nanos family.</text>
</comment>
<comment type="caution">
    <text evidence="11">The sequence shown here is derived from an EMBL/GenBank/DDBJ whole genome shotgun (WGS) entry which is preliminary data.</text>
</comment>
<keyword evidence="5" id="KW-0862">Zinc</keyword>
<accession>A0A553NU80</accession>
<evidence type="ECO:0000256" key="9">
    <source>
        <dbReference type="SAM" id="MobiDB-lite"/>
    </source>
</evidence>
<evidence type="ECO:0000313" key="12">
    <source>
        <dbReference type="Proteomes" id="UP000318571"/>
    </source>
</evidence>
<evidence type="ECO:0000256" key="5">
    <source>
        <dbReference type="ARBA" id="ARBA00022833"/>
    </source>
</evidence>
<dbReference type="PANTHER" id="PTHR12887">
    <property type="entry name" value="NANOS PROTEIN"/>
    <property type="match status" value="1"/>
</dbReference>
<feature type="region of interest" description="Disordered" evidence="9">
    <location>
        <begin position="192"/>
        <end position="216"/>
    </location>
</feature>
<protein>
    <recommendedName>
        <fullName evidence="10">Nanos-type domain-containing protein</fullName>
    </recommendedName>
</protein>
<evidence type="ECO:0000256" key="8">
    <source>
        <dbReference type="PROSITE-ProRule" id="PRU00855"/>
    </source>
</evidence>
<sequence length="247" mass="27165">MDSRLTHPTFSTPYGHGSAYGLPMNGGLTSGSLFRDMPLPRGHHYTDRPQQYGSLLPDRYLRTSPPPGYMGGPPAYLPPSRKFRTKVRFDFCVFCRNNGEDEQFFLAHTLKDDSGQVICPVLRAYVCPICGASGPVAHTIKYCPQNKDDKYHDSYASITTLKQMRSSTGKIRCNGSLSLQYPAVEHCLGPVGSRVPNSKESSPTDSPPPTPGIYTSPLSLGFPLRQGFGSGSPIMSKNKSEMFFPDF</sequence>
<evidence type="ECO:0000256" key="3">
    <source>
        <dbReference type="ARBA" id="ARBA00022723"/>
    </source>
</evidence>